<evidence type="ECO:0000256" key="7">
    <source>
        <dbReference type="ARBA" id="ARBA00023242"/>
    </source>
</evidence>
<organism evidence="10 11">
    <name type="scientific">Scylla paramamosain</name>
    <name type="common">Mud crab</name>
    <dbReference type="NCBI Taxonomy" id="85552"/>
    <lineage>
        <taxon>Eukaryota</taxon>
        <taxon>Metazoa</taxon>
        <taxon>Ecdysozoa</taxon>
        <taxon>Arthropoda</taxon>
        <taxon>Crustacea</taxon>
        <taxon>Multicrustacea</taxon>
        <taxon>Malacostraca</taxon>
        <taxon>Eumalacostraca</taxon>
        <taxon>Eucarida</taxon>
        <taxon>Decapoda</taxon>
        <taxon>Pleocyemata</taxon>
        <taxon>Brachyura</taxon>
        <taxon>Eubrachyura</taxon>
        <taxon>Portunoidea</taxon>
        <taxon>Portunidae</taxon>
        <taxon>Portuninae</taxon>
        <taxon>Scylla</taxon>
    </lineage>
</organism>
<feature type="compositionally biased region" description="Low complexity" evidence="8">
    <location>
        <begin position="249"/>
        <end position="269"/>
    </location>
</feature>
<feature type="compositionally biased region" description="Low complexity" evidence="8">
    <location>
        <begin position="212"/>
        <end position="242"/>
    </location>
</feature>
<evidence type="ECO:0000256" key="4">
    <source>
        <dbReference type="ARBA" id="ARBA00023015"/>
    </source>
</evidence>
<feature type="domain" description="Mediator complex subunit Med12" evidence="9">
    <location>
        <begin position="98"/>
        <end position="158"/>
    </location>
</feature>
<evidence type="ECO:0000313" key="11">
    <source>
        <dbReference type="Proteomes" id="UP001487740"/>
    </source>
</evidence>
<evidence type="ECO:0000256" key="3">
    <source>
        <dbReference type="ARBA" id="ARBA00022491"/>
    </source>
</evidence>
<evidence type="ECO:0000259" key="9">
    <source>
        <dbReference type="SMART" id="SM01281"/>
    </source>
</evidence>
<accession>A0AAW0SED2</accession>
<keyword evidence="11" id="KW-1185">Reference proteome</keyword>
<dbReference type="SMART" id="SM01281">
    <property type="entry name" value="Med12"/>
    <property type="match status" value="1"/>
</dbReference>
<dbReference type="GO" id="GO:0003713">
    <property type="term" value="F:transcription coactivator activity"/>
    <property type="evidence" value="ECO:0007669"/>
    <property type="project" value="TreeGrafter"/>
</dbReference>
<protein>
    <recommendedName>
        <fullName evidence="9">Mediator complex subunit Med12 domain-containing protein</fullName>
    </recommendedName>
</protein>
<dbReference type="EMBL" id="JARAKH010001187">
    <property type="protein sequence ID" value="KAK8373379.1"/>
    <property type="molecule type" value="Genomic_DNA"/>
</dbReference>
<evidence type="ECO:0000256" key="5">
    <source>
        <dbReference type="ARBA" id="ARBA00023159"/>
    </source>
</evidence>
<dbReference type="AlphaFoldDB" id="A0AAW0SED2"/>
<reference evidence="10 11" key="1">
    <citation type="submission" date="2023-03" db="EMBL/GenBank/DDBJ databases">
        <title>High-quality genome of Scylla paramamosain provides insights in environmental adaptation.</title>
        <authorList>
            <person name="Zhang L."/>
        </authorList>
    </citation>
    <scope>NUCLEOTIDE SEQUENCE [LARGE SCALE GENOMIC DNA]</scope>
    <source>
        <strain evidence="10">LZ_2023a</strain>
        <tissue evidence="10">Muscle</tissue>
    </source>
</reference>
<keyword evidence="5" id="KW-0010">Activator</keyword>
<keyword evidence="7" id="KW-0539">Nucleus</keyword>
<keyword evidence="4" id="KW-0805">Transcription regulation</keyword>
<comment type="caution">
    <text evidence="10">The sequence shown here is derived from an EMBL/GenBank/DDBJ whole genome shotgun (WGS) entry which is preliminary data.</text>
</comment>
<evidence type="ECO:0000256" key="6">
    <source>
        <dbReference type="ARBA" id="ARBA00023163"/>
    </source>
</evidence>
<dbReference type="Proteomes" id="UP001487740">
    <property type="component" value="Unassembled WGS sequence"/>
</dbReference>
<feature type="region of interest" description="Disordered" evidence="8">
    <location>
        <begin position="1"/>
        <end position="41"/>
    </location>
</feature>
<keyword evidence="6" id="KW-0804">Transcription</keyword>
<feature type="region of interest" description="Disordered" evidence="8">
    <location>
        <begin position="319"/>
        <end position="353"/>
    </location>
</feature>
<sequence length="851" mass="93416">MMAVASAEKRPLKRQKLGPPDVYPQDAKQKEDELDDVSVKQGFTHRPQIQDEYSSAQNTSITPAKVANYFNAILKKKAECNQLPDTARKKQQINIKGNFWLVTPRSKAAIEAWFKDLAGSKPLTSLAKKVPIFSKREDMFLTLCEYSVPMLRATWFIKMTSAYQESKVAESKIKKRQQPDIAQEWTQTLTRLLREQLNKIAEIYLGNPSAATPPVGTPAGSSTPGGTMTSPASVTSTPSSTPAQPPQSSPHNPGLSGSSSGSTPASGTGQNTTAAQLTHVLRNWNYCLQLTHFMYQEGLLDRQELLEWVVDAFVRWRGSYSSPRPQSPVNPSSNGISVSAPASGSNQPAGSTVNPLMSTFQELLSCHQHRPVVQATSCFIQAITLDCPTAMVWNNAGEGKASSWLTGSPLDLLPCPPSDLPMPPRYNNQHIRAQLRVMEEHIRQRSRSAENRWSLDKYALNVAGSTINRVLGALDSLDRHCFDRVDSNNSLDTLYNKIFGSSKETTNENPSSNSSCSSTAYPGNNSSSSSSSNNAANNSDEAIVRTLCEWAVSVQRCGEHRALVVARLLEKRQNNLSQAENDMPDEKDSVTSNQMVTPGGCTFQGLLLKFLDTQAPVYDENALSVRSQEFGNLVLLFSELIRQDVFSHDTYMCTLISRGDLATGTPDLKADSSFGEKKEDGTDNIDDDLGKILQKIAVNTSLEESGSGGRGELGVEGKQRPPRHLVYAQHFPLPQDDAYMHEINQRYVLLYGVGKARDEARAAVKKLTKEISKLFSKKCSNDIAEGGKVKKSSRGEFNFENILSRFCALSYFDQHHITSTVAAQYQYVIAPRTPRASLGAGVTGAGVCRGR</sequence>
<evidence type="ECO:0000256" key="1">
    <source>
        <dbReference type="ARBA" id="ARBA00004123"/>
    </source>
</evidence>
<dbReference type="GO" id="GO:0016592">
    <property type="term" value="C:mediator complex"/>
    <property type="evidence" value="ECO:0007669"/>
    <property type="project" value="InterPro"/>
</dbReference>
<evidence type="ECO:0000256" key="2">
    <source>
        <dbReference type="ARBA" id="ARBA00010289"/>
    </source>
</evidence>
<gene>
    <name evidence="10" type="ORF">O3P69_014216</name>
</gene>
<proteinExistence type="inferred from homology"/>
<feature type="region of interest" description="Disordered" evidence="8">
    <location>
        <begin position="208"/>
        <end position="271"/>
    </location>
</feature>
<dbReference type="PANTHER" id="PTHR46007:SF11">
    <property type="entry name" value="MEDIATOR OF RNA POLYMERASE II TRANSCRIPTION SUBUNIT 12"/>
    <property type="match status" value="1"/>
</dbReference>
<dbReference type="InterPro" id="IPR021990">
    <property type="entry name" value="Mediator_Med12_LCEWAV"/>
</dbReference>
<feature type="region of interest" description="Disordered" evidence="8">
    <location>
        <begin position="501"/>
        <end position="536"/>
    </location>
</feature>
<dbReference type="Pfam" id="PF09497">
    <property type="entry name" value="Med12"/>
    <property type="match status" value="1"/>
</dbReference>
<dbReference type="InterPro" id="IPR019035">
    <property type="entry name" value="Mediator_Med12"/>
</dbReference>
<comment type="subcellular location">
    <subcellularLocation>
        <location evidence="1">Nucleus</location>
    </subcellularLocation>
</comment>
<dbReference type="Pfam" id="PF12145">
    <property type="entry name" value="Med12-LCEWAV"/>
    <property type="match status" value="2"/>
</dbReference>
<evidence type="ECO:0000313" key="10">
    <source>
        <dbReference type="EMBL" id="KAK8373379.1"/>
    </source>
</evidence>
<comment type="similarity">
    <text evidence="2">Belongs to the Mediator complex subunit 12 family.</text>
</comment>
<name>A0AAW0SED2_SCYPA</name>
<dbReference type="InterPro" id="IPR051647">
    <property type="entry name" value="Mediator_comp_sub12"/>
</dbReference>
<keyword evidence="3" id="KW-0678">Repressor</keyword>
<dbReference type="GO" id="GO:0045944">
    <property type="term" value="P:positive regulation of transcription by RNA polymerase II"/>
    <property type="evidence" value="ECO:0007669"/>
    <property type="project" value="TreeGrafter"/>
</dbReference>
<dbReference type="PANTHER" id="PTHR46007">
    <property type="entry name" value="MEDIATOR OF RNA POLYMERASE II TRANSCRIPTION SUBUNIT 12"/>
    <property type="match status" value="1"/>
</dbReference>
<evidence type="ECO:0000256" key="8">
    <source>
        <dbReference type="SAM" id="MobiDB-lite"/>
    </source>
</evidence>